<dbReference type="Pfam" id="PF09588">
    <property type="entry name" value="YqaJ"/>
    <property type="match status" value="1"/>
</dbReference>
<accession>A0ABR3MTQ8</accession>
<dbReference type="InterPro" id="IPR007527">
    <property type="entry name" value="Znf_SWIM"/>
</dbReference>
<proteinExistence type="predicted"/>
<dbReference type="PANTHER" id="PTHR47526:SF4">
    <property type="entry name" value="SWIM-TYPE DOMAIN-CONTAINING PROTEIN"/>
    <property type="match status" value="1"/>
</dbReference>
<feature type="non-terminal residue" evidence="10">
    <location>
        <position position="1"/>
    </location>
</feature>
<dbReference type="InterPro" id="IPR011604">
    <property type="entry name" value="PDDEXK-like_dom_sf"/>
</dbReference>
<dbReference type="SMART" id="SM00557">
    <property type="entry name" value="IG_FLMN"/>
    <property type="match status" value="1"/>
</dbReference>
<feature type="domain" description="B box-type" evidence="8">
    <location>
        <begin position="469"/>
        <end position="516"/>
    </location>
</feature>
<dbReference type="EMBL" id="JAYMGO010000009">
    <property type="protein sequence ID" value="KAL1268025.1"/>
    <property type="molecule type" value="Genomic_DNA"/>
</dbReference>
<dbReference type="Gene3D" id="3.90.320.10">
    <property type="match status" value="1"/>
</dbReference>
<dbReference type="EC" id="2.3.2.27" evidence="2"/>
<organism evidence="10 11">
    <name type="scientific">Cirrhinus molitorella</name>
    <name type="common">mud carp</name>
    <dbReference type="NCBI Taxonomy" id="172907"/>
    <lineage>
        <taxon>Eukaryota</taxon>
        <taxon>Metazoa</taxon>
        <taxon>Chordata</taxon>
        <taxon>Craniata</taxon>
        <taxon>Vertebrata</taxon>
        <taxon>Euteleostomi</taxon>
        <taxon>Actinopterygii</taxon>
        <taxon>Neopterygii</taxon>
        <taxon>Teleostei</taxon>
        <taxon>Ostariophysi</taxon>
        <taxon>Cypriniformes</taxon>
        <taxon>Cyprinidae</taxon>
        <taxon>Labeoninae</taxon>
        <taxon>Labeonini</taxon>
        <taxon>Cirrhinus</taxon>
    </lineage>
</organism>
<keyword evidence="4 6" id="KW-0479">Metal-binding</keyword>
<reference evidence="10 11" key="1">
    <citation type="submission" date="2023-09" db="EMBL/GenBank/DDBJ databases">
        <authorList>
            <person name="Wang M."/>
        </authorList>
    </citation>
    <scope>NUCLEOTIDE SEQUENCE [LARGE SCALE GENOMIC DNA]</scope>
    <source>
        <strain evidence="10">GT-2023</strain>
        <tissue evidence="10">Liver</tissue>
    </source>
</reference>
<evidence type="ECO:0000256" key="7">
    <source>
        <dbReference type="PROSITE-ProRule" id="PRU00087"/>
    </source>
</evidence>
<dbReference type="Gene3D" id="2.60.40.10">
    <property type="entry name" value="Immunoglobulins"/>
    <property type="match status" value="1"/>
</dbReference>
<evidence type="ECO:0000256" key="1">
    <source>
        <dbReference type="ARBA" id="ARBA00000900"/>
    </source>
</evidence>
<evidence type="ECO:0000256" key="5">
    <source>
        <dbReference type="ARBA" id="ARBA00022833"/>
    </source>
</evidence>
<comment type="catalytic activity">
    <reaction evidence="1">
        <text>S-ubiquitinyl-[E2 ubiquitin-conjugating enzyme]-L-cysteine + [acceptor protein]-L-lysine = [E2 ubiquitin-conjugating enzyme]-L-cysteine + N(6)-ubiquitinyl-[acceptor protein]-L-lysine.</text>
        <dbReference type="EC" id="2.3.2.27"/>
    </reaction>
</comment>
<evidence type="ECO:0000256" key="6">
    <source>
        <dbReference type="PROSITE-ProRule" id="PRU00024"/>
    </source>
</evidence>
<dbReference type="InterPro" id="IPR017868">
    <property type="entry name" value="Filamin/ABP280_repeat-like"/>
</dbReference>
<name>A0ABR3MTQ8_9TELE</name>
<dbReference type="Gene3D" id="3.30.160.60">
    <property type="entry name" value="Classic Zinc Finger"/>
    <property type="match status" value="1"/>
</dbReference>
<feature type="domain" description="SWIM-type" evidence="9">
    <location>
        <begin position="130"/>
        <end position="166"/>
    </location>
</feature>
<dbReference type="InterPro" id="IPR019080">
    <property type="entry name" value="YqaJ_viral_recombinase"/>
</dbReference>
<dbReference type="CDD" id="cd22343">
    <property type="entry name" value="PDDEXK_lambda_exonuclease-like"/>
    <property type="match status" value="1"/>
</dbReference>
<dbReference type="InterPro" id="IPR001298">
    <property type="entry name" value="Filamin/ABP280_rpt"/>
</dbReference>
<dbReference type="SUPFAM" id="SSF57845">
    <property type="entry name" value="B-box zinc-binding domain"/>
    <property type="match status" value="1"/>
</dbReference>
<feature type="repeat" description="Filamin" evidence="7">
    <location>
        <begin position="683"/>
        <end position="786"/>
    </location>
</feature>
<dbReference type="PANTHER" id="PTHR47526">
    <property type="entry name" value="ATP-DEPENDENT DNA HELICASE"/>
    <property type="match status" value="1"/>
</dbReference>
<evidence type="ECO:0000256" key="2">
    <source>
        <dbReference type="ARBA" id="ARBA00012483"/>
    </source>
</evidence>
<dbReference type="PROSITE" id="PS50119">
    <property type="entry name" value="ZF_BBOX"/>
    <property type="match status" value="1"/>
</dbReference>
<dbReference type="InterPro" id="IPR011335">
    <property type="entry name" value="Restrct_endonuc-II-like"/>
</dbReference>
<dbReference type="SUPFAM" id="SSF52980">
    <property type="entry name" value="Restriction endonuclease-like"/>
    <property type="match status" value="1"/>
</dbReference>
<dbReference type="SUPFAM" id="SSF81296">
    <property type="entry name" value="E set domains"/>
    <property type="match status" value="1"/>
</dbReference>
<evidence type="ECO:0000256" key="3">
    <source>
        <dbReference type="ARBA" id="ARBA00022737"/>
    </source>
</evidence>
<evidence type="ECO:0000256" key="4">
    <source>
        <dbReference type="ARBA" id="ARBA00022771"/>
    </source>
</evidence>
<evidence type="ECO:0000259" key="8">
    <source>
        <dbReference type="PROSITE" id="PS50119"/>
    </source>
</evidence>
<dbReference type="InterPro" id="IPR014756">
    <property type="entry name" value="Ig_E-set"/>
</dbReference>
<sequence>TIKVKLDKRKKSECIPYRDKLHKDARERYLNKLSSIQHVDPYELTAKSWSADLSLLPQTSYVDIVNYLVYGISAYTCEQFKNYKSLEAHGHFTNGWVRDLFTFRPTDCDNTIVTSKVLHSQRLSDTPLQPWVIISSSGAISSGHCTCMAGIAETCTHVAALLFKLEAVVRCRETTTVTGQPAYWMIPSNITKVGPEAGHRIDFTSAKAKRKSFNCLLEGEVASMPALRTSLNTCKFRTATENQWESYLGHLQKVSPKAAILSTLPGYCDTFVDPVQPFSAPDSLHSLRNKKMDGSELPILNQYCKTLTSKADVTPEQAHLIERQTRKQHKSSSWCHFRAGRITASNMHSVFVSDLNKPAQSVVTAVCYPNSGATNQCPATAWGRQNEQNGRAEYKLQTMQHHCNMEISECGFIINPKFPQVGASPDGLVQCTCCGRGCFEIKCPYKRQKRTSSHSVQSLQELKSQGRLTRPVLCSLHPGQELRLFCEPCDLTVCLECAATFHRDHHCSSAHEVISHHGDRIRDLVVRSLRPRLARLEDSLRRVDTSQEALQARTDTLAGEIRAFARNYASAVEAHCCSLLRSLEDLKLQRRNQLHLQKAQLQQALVDVRVGVDFAERLLTCGSDAEILCAKGVTMRRLMNLVESGFDPHPTMVAHDNASSICFLPQESAGEVQEFPVVGVIHAKTVDPSKCTIQGEGVERGREGQRGEFTLVCRDSSGEQMGRGGDPVLVSIVHKERKGCSVEAAVMDKSDGSYGVSYTPSEAGLYSVWVCVKAQHVHGSPFVLNVKKKFRRHRGIFHCCSFCSSGGAKEARCGCTGTMPGGFQGCGHGHKGHPGKPHWSCCGSVVEASECILHNLGSVSPRGHLRTVEL</sequence>
<dbReference type="Proteomes" id="UP001558613">
    <property type="component" value="Unassembled WGS sequence"/>
</dbReference>
<keyword evidence="3" id="KW-0677">Repeat</keyword>
<dbReference type="PROSITE" id="PS50966">
    <property type="entry name" value="ZF_SWIM"/>
    <property type="match status" value="1"/>
</dbReference>
<dbReference type="Pfam" id="PF00643">
    <property type="entry name" value="zf-B_box"/>
    <property type="match status" value="1"/>
</dbReference>
<gene>
    <name evidence="10" type="ORF">QQF64_033388</name>
</gene>
<evidence type="ECO:0000313" key="10">
    <source>
        <dbReference type="EMBL" id="KAL1268025.1"/>
    </source>
</evidence>
<dbReference type="PROSITE" id="PS50194">
    <property type="entry name" value="FILAMIN_REPEAT"/>
    <property type="match status" value="1"/>
</dbReference>
<evidence type="ECO:0000313" key="11">
    <source>
        <dbReference type="Proteomes" id="UP001558613"/>
    </source>
</evidence>
<evidence type="ECO:0000259" key="9">
    <source>
        <dbReference type="PROSITE" id="PS50966"/>
    </source>
</evidence>
<keyword evidence="5" id="KW-0862">Zinc</keyword>
<keyword evidence="11" id="KW-1185">Reference proteome</keyword>
<keyword evidence="4 6" id="KW-0863">Zinc-finger</keyword>
<comment type="caution">
    <text evidence="10">The sequence shown here is derived from an EMBL/GenBank/DDBJ whole genome shotgun (WGS) entry which is preliminary data.</text>
</comment>
<protein>
    <recommendedName>
        <fullName evidence="2">RING-type E3 ubiquitin transferase</fullName>
        <ecNumber evidence="2">2.3.2.27</ecNumber>
    </recommendedName>
</protein>
<dbReference type="InterPro" id="IPR000315">
    <property type="entry name" value="Znf_B-box"/>
</dbReference>
<dbReference type="Pfam" id="PF00630">
    <property type="entry name" value="Filamin"/>
    <property type="match status" value="1"/>
</dbReference>
<dbReference type="InterPro" id="IPR013783">
    <property type="entry name" value="Ig-like_fold"/>
</dbReference>